<evidence type="ECO:0000313" key="3">
    <source>
        <dbReference type="Proteomes" id="UP001500730"/>
    </source>
</evidence>
<feature type="region of interest" description="Disordered" evidence="1">
    <location>
        <begin position="63"/>
        <end position="92"/>
    </location>
</feature>
<proteinExistence type="predicted"/>
<evidence type="ECO:0000256" key="1">
    <source>
        <dbReference type="SAM" id="MobiDB-lite"/>
    </source>
</evidence>
<sequence>MSGPLLLPTRNQLEATHPHVVATMRAYLAQVACVLRPGSVTGADLALRSFTTYLAAEHFGPQRVRDVDRPRSRASRPGSQPAPDRRVCCTDG</sequence>
<name>A0ABN3MGE9_9MICO</name>
<reference evidence="2 3" key="1">
    <citation type="journal article" date="2019" name="Int. J. Syst. Evol. Microbiol.">
        <title>The Global Catalogue of Microorganisms (GCM) 10K type strain sequencing project: providing services to taxonomists for standard genome sequencing and annotation.</title>
        <authorList>
            <consortium name="The Broad Institute Genomics Platform"/>
            <consortium name="The Broad Institute Genome Sequencing Center for Infectious Disease"/>
            <person name="Wu L."/>
            <person name="Ma J."/>
        </authorList>
    </citation>
    <scope>NUCLEOTIDE SEQUENCE [LARGE SCALE GENOMIC DNA]</scope>
    <source>
        <strain evidence="2 3">JCM 16259</strain>
    </source>
</reference>
<accession>A0ABN3MGE9</accession>
<dbReference type="Proteomes" id="UP001500730">
    <property type="component" value="Unassembled WGS sequence"/>
</dbReference>
<feature type="compositionally biased region" description="Basic and acidic residues" evidence="1">
    <location>
        <begin position="83"/>
        <end position="92"/>
    </location>
</feature>
<keyword evidence="3" id="KW-1185">Reference proteome</keyword>
<dbReference type="EMBL" id="BAAARE010000034">
    <property type="protein sequence ID" value="GAA2501685.1"/>
    <property type="molecule type" value="Genomic_DNA"/>
</dbReference>
<comment type="caution">
    <text evidence="2">The sequence shown here is derived from an EMBL/GenBank/DDBJ whole genome shotgun (WGS) entry which is preliminary data.</text>
</comment>
<protein>
    <submittedName>
        <fullName evidence="2">Uncharacterized protein</fullName>
    </submittedName>
</protein>
<gene>
    <name evidence="2" type="ORF">GCM10009858_44860</name>
</gene>
<organism evidence="2 3">
    <name type="scientific">Terrabacter carboxydivorans</name>
    <dbReference type="NCBI Taxonomy" id="619730"/>
    <lineage>
        <taxon>Bacteria</taxon>
        <taxon>Bacillati</taxon>
        <taxon>Actinomycetota</taxon>
        <taxon>Actinomycetes</taxon>
        <taxon>Micrococcales</taxon>
        <taxon>Intrasporangiaceae</taxon>
        <taxon>Terrabacter</taxon>
    </lineage>
</organism>
<evidence type="ECO:0000313" key="2">
    <source>
        <dbReference type="EMBL" id="GAA2501685.1"/>
    </source>
</evidence>